<gene>
    <name evidence="1" type="ORF">F5890DRAFT_995881</name>
</gene>
<name>A0AA38Q2M0_9AGAR</name>
<evidence type="ECO:0000313" key="2">
    <source>
        <dbReference type="Proteomes" id="UP001163850"/>
    </source>
</evidence>
<reference evidence="1" key="1">
    <citation type="submission" date="2022-08" db="EMBL/GenBank/DDBJ databases">
        <authorList>
            <consortium name="DOE Joint Genome Institute"/>
            <person name="Min B."/>
            <person name="Riley R."/>
            <person name="Sierra-Patev S."/>
            <person name="Naranjo-Ortiz M."/>
            <person name="Looney B."/>
            <person name="Konkel Z."/>
            <person name="Slot J.C."/>
            <person name="Sakamoto Y."/>
            <person name="Steenwyk J.L."/>
            <person name="Rokas A."/>
            <person name="Carro J."/>
            <person name="Camarero S."/>
            <person name="Ferreira P."/>
            <person name="Molpeceres G."/>
            <person name="Ruiz-Duenas F.J."/>
            <person name="Serrano A."/>
            <person name="Henrissat B."/>
            <person name="Drula E."/>
            <person name="Hughes K.W."/>
            <person name="Mata J.L."/>
            <person name="Ishikawa N.K."/>
            <person name="Vargas-Isla R."/>
            <person name="Ushijima S."/>
            <person name="Smith C.A."/>
            <person name="Ahrendt S."/>
            <person name="Andreopoulos W."/>
            <person name="He G."/>
            <person name="Labutti K."/>
            <person name="Lipzen A."/>
            <person name="Ng V."/>
            <person name="Sandor L."/>
            <person name="Barry K."/>
            <person name="Martinez A.T."/>
            <person name="Xiao Y."/>
            <person name="Gibbons J.G."/>
            <person name="Terashima K."/>
            <person name="Hibbett D.S."/>
            <person name="Grigoriev I.V."/>
        </authorList>
    </citation>
    <scope>NUCLEOTIDE SEQUENCE</scope>
    <source>
        <strain evidence="1">TFB7829</strain>
    </source>
</reference>
<dbReference type="EMBL" id="MU801941">
    <property type="protein sequence ID" value="KAJ3986429.1"/>
    <property type="molecule type" value="Genomic_DNA"/>
</dbReference>
<comment type="caution">
    <text evidence="1">The sequence shown here is derived from an EMBL/GenBank/DDBJ whole genome shotgun (WGS) entry which is preliminary data.</text>
</comment>
<evidence type="ECO:0000313" key="1">
    <source>
        <dbReference type="EMBL" id="KAJ3986429.1"/>
    </source>
</evidence>
<protein>
    <submittedName>
        <fullName evidence="1">Uncharacterized protein</fullName>
    </submittedName>
</protein>
<proteinExistence type="predicted"/>
<dbReference type="Proteomes" id="UP001163850">
    <property type="component" value="Unassembled WGS sequence"/>
</dbReference>
<sequence length="450" mass="51495">MLPDELLHSTVEYLAYTPDSPECKLLEFRFKSASPELLSLSQVNQRLRRICLPFLFAYARVRDVTDVVKLGELCDAGSLAPGLIRILLLSSFYPEEEGHKILRQVLPYLRRLSCIHLSMFQPSIALFATVLEQSTASTVLINTLDDLPNGSFRLNLSKVVLEHSTISCPQLLSLERYCRRGARMASLNIHRPDLLDESFGLKTFTGLQELNLLVCHFPVSFSWLPAFASGHPRLSKMWLLDDKKHYFDRHTPSFIHSFVEECHRQELSDYFDITRVGLSRANQSSQEWRVTGMTIVTKFASISLIEILSLICSSFPAIEVLSFDLDHHKDTYHIDDIVSVLAGFSCLRVLYISHLYKRIESGRKSPWKSVPRMESNDVCKILAATAESAFLCYASRLAKEIASLAALHFDDMGYEHEKSRYGRRWWIKGWLHVRDSSRDIEGALRILTDY</sequence>
<accession>A0AA38Q2M0</accession>
<organism evidence="1 2">
    <name type="scientific">Lentinula detonsa</name>
    <dbReference type="NCBI Taxonomy" id="2804962"/>
    <lineage>
        <taxon>Eukaryota</taxon>
        <taxon>Fungi</taxon>
        <taxon>Dikarya</taxon>
        <taxon>Basidiomycota</taxon>
        <taxon>Agaricomycotina</taxon>
        <taxon>Agaricomycetes</taxon>
        <taxon>Agaricomycetidae</taxon>
        <taxon>Agaricales</taxon>
        <taxon>Marasmiineae</taxon>
        <taxon>Omphalotaceae</taxon>
        <taxon>Lentinula</taxon>
    </lineage>
</organism>
<dbReference type="AlphaFoldDB" id="A0AA38Q2M0"/>